<feature type="modified residue" description="N6-(pyridoxal phosphate)lysine" evidence="3">
    <location>
        <position position="190"/>
    </location>
</feature>
<dbReference type="Pfam" id="PF01041">
    <property type="entry name" value="DegT_DnrJ_EryC1"/>
    <property type="match status" value="1"/>
</dbReference>
<sequence>MATSPSDLVPYPQRGSVLAEEEVEAITEVLRSGVPLSGGVYREAFEQRFRELVGARHALSVTSGTVALSLAVSLLGLRPGDELIVTPQTYKATIQPLLDYPVTVRFCDVDPLTLNADPASIEALVTERTKAILLVHYGGLPADMDRIMGTARRHGILVVEDCAHALGSRYRDQRPGALADIGCFSFHTSKNITTLGEGGMVTVHNAEHGDEWAERLDRMRSNDSDADYVPAQLRIGDREDAPSWMMHAGNSYTHDCVELRHPGTNATLSEPSAAVGIAQLDRLERLVMRRRENAARITDVLRAFPFVEPVAEPADAVNAYHLYTFFLDPAVGVTRDSVVERMRQLGVQLQLRYFPLHLLPEWRARGHRFGECPVAEEVWFRRQVNVPCQPSLSDQQVSHLLEALHTVLTEVERTAR</sequence>
<protein>
    <submittedName>
        <fullName evidence="5">Aminotransferase DegT</fullName>
    </submittedName>
</protein>
<dbReference type="CDD" id="cd00616">
    <property type="entry name" value="AHBA_syn"/>
    <property type="match status" value="1"/>
</dbReference>
<dbReference type="PIRSF" id="PIRSF000390">
    <property type="entry name" value="PLP_StrS"/>
    <property type="match status" value="1"/>
</dbReference>
<dbReference type="EMBL" id="CP024087">
    <property type="protein sequence ID" value="AYF26813.1"/>
    <property type="molecule type" value="Genomic_DNA"/>
</dbReference>
<feature type="active site" description="Proton acceptor" evidence="2">
    <location>
        <position position="190"/>
    </location>
</feature>
<dbReference type="Gene3D" id="3.90.1150.10">
    <property type="entry name" value="Aspartate Aminotransferase, domain 1"/>
    <property type="match status" value="1"/>
</dbReference>
<evidence type="ECO:0000313" key="6">
    <source>
        <dbReference type="Proteomes" id="UP000267804"/>
    </source>
</evidence>
<dbReference type="GO" id="GO:0008483">
    <property type="term" value="F:transaminase activity"/>
    <property type="evidence" value="ECO:0007669"/>
    <property type="project" value="UniProtKB-KW"/>
</dbReference>
<accession>A0A386WFE9</accession>
<comment type="similarity">
    <text evidence="4">Belongs to the DegT/DnrJ/EryC1 family.</text>
</comment>
<dbReference type="KEGG" id="mtua:CSH63_04940"/>
<gene>
    <name evidence="5" type="ORF">CSH63_04940</name>
</gene>
<evidence type="ECO:0000256" key="3">
    <source>
        <dbReference type="PIRSR" id="PIRSR000390-2"/>
    </source>
</evidence>
<dbReference type="InterPro" id="IPR000653">
    <property type="entry name" value="DegT/StrS_aminotransferase"/>
</dbReference>
<proteinExistence type="inferred from homology"/>
<keyword evidence="5" id="KW-0032">Aminotransferase</keyword>
<dbReference type="Proteomes" id="UP000267804">
    <property type="component" value="Chromosome"/>
</dbReference>
<keyword evidence="5" id="KW-0808">Transferase</keyword>
<dbReference type="RefSeq" id="WP_120569228.1">
    <property type="nucleotide sequence ID" value="NZ_CP024087.1"/>
</dbReference>
<dbReference type="PANTHER" id="PTHR30244">
    <property type="entry name" value="TRANSAMINASE"/>
    <property type="match status" value="1"/>
</dbReference>
<name>A0A386WFE9_9ACTN</name>
<dbReference type="GO" id="GO:0000271">
    <property type="term" value="P:polysaccharide biosynthetic process"/>
    <property type="evidence" value="ECO:0007669"/>
    <property type="project" value="TreeGrafter"/>
</dbReference>
<organism evidence="5 6">
    <name type="scientific">Micromonospora tulbaghiae</name>
    <dbReference type="NCBI Taxonomy" id="479978"/>
    <lineage>
        <taxon>Bacteria</taxon>
        <taxon>Bacillati</taxon>
        <taxon>Actinomycetota</taxon>
        <taxon>Actinomycetes</taxon>
        <taxon>Micromonosporales</taxon>
        <taxon>Micromonosporaceae</taxon>
        <taxon>Micromonospora</taxon>
    </lineage>
</organism>
<evidence type="ECO:0000256" key="4">
    <source>
        <dbReference type="RuleBase" id="RU004508"/>
    </source>
</evidence>
<comment type="cofactor">
    <cofactor evidence="1">
        <name>pyridoxal 5'-phosphate</name>
        <dbReference type="ChEBI" id="CHEBI:597326"/>
    </cofactor>
</comment>
<evidence type="ECO:0000313" key="5">
    <source>
        <dbReference type="EMBL" id="AYF26813.1"/>
    </source>
</evidence>
<dbReference type="PANTHER" id="PTHR30244:SF34">
    <property type="entry name" value="DTDP-4-AMINO-4,6-DIDEOXYGALACTOSE TRANSAMINASE"/>
    <property type="match status" value="1"/>
</dbReference>
<dbReference type="AlphaFoldDB" id="A0A386WFE9"/>
<dbReference type="GO" id="GO:0030170">
    <property type="term" value="F:pyridoxal phosphate binding"/>
    <property type="evidence" value="ECO:0007669"/>
    <property type="project" value="TreeGrafter"/>
</dbReference>
<evidence type="ECO:0000256" key="1">
    <source>
        <dbReference type="ARBA" id="ARBA00001933"/>
    </source>
</evidence>
<dbReference type="InterPro" id="IPR015422">
    <property type="entry name" value="PyrdxlP-dep_Trfase_small"/>
</dbReference>
<reference evidence="5 6" key="1">
    <citation type="submission" date="2017-10" db="EMBL/GenBank/DDBJ databases">
        <title>Integration of genomic and chemical information greatly accelerates assignment of the full stereostructure of myelolactone, a potent inhibitor of myeloma from a marine-derived Micromonospora.</title>
        <authorList>
            <person name="Kim M.C."/>
            <person name="Machado H."/>
            <person name="Jensen P.R."/>
            <person name="Fenical W."/>
        </authorList>
    </citation>
    <scope>NUCLEOTIDE SEQUENCE [LARGE SCALE GENOMIC DNA]</scope>
    <source>
        <strain evidence="5 6">CNY-010</strain>
    </source>
</reference>
<dbReference type="SUPFAM" id="SSF53383">
    <property type="entry name" value="PLP-dependent transferases"/>
    <property type="match status" value="1"/>
</dbReference>
<dbReference type="InterPro" id="IPR015421">
    <property type="entry name" value="PyrdxlP-dep_Trfase_major"/>
</dbReference>
<dbReference type="InterPro" id="IPR015424">
    <property type="entry name" value="PyrdxlP-dep_Trfase"/>
</dbReference>
<evidence type="ECO:0000256" key="2">
    <source>
        <dbReference type="PIRSR" id="PIRSR000390-1"/>
    </source>
</evidence>
<dbReference type="Gene3D" id="3.40.640.10">
    <property type="entry name" value="Type I PLP-dependent aspartate aminotransferase-like (Major domain)"/>
    <property type="match status" value="1"/>
</dbReference>
<keyword evidence="3 4" id="KW-0663">Pyridoxal phosphate</keyword>